<dbReference type="EMBL" id="JAJKBJ010000018">
    <property type="protein sequence ID" value="MCL9685039.1"/>
    <property type="molecule type" value="Genomic_DNA"/>
</dbReference>
<evidence type="ECO:0000256" key="5">
    <source>
        <dbReference type="HAMAP-Rule" id="MF_01204"/>
    </source>
</evidence>
<proteinExistence type="inferred from homology"/>
<evidence type="ECO:0000256" key="4">
    <source>
        <dbReference type="ARBA" id="ARBA00023002"/>
    </source>
</evidence>
<dbReference type="EC" id="1.-.-.-" evidence="5"/>
<evidence type="ECO:0000313" key="7">
    <source>
        <dbReference type="EMBL" id="MCL9685039.1"/>
    </source>
</evidence>
<comment type="cofactor">
    <cofactor evidence="5">
        <name>FMN</name>
        <dbReference type="ChEBI" id="CHEBI:58210"/>
    </cofactor>
</comment>
<evidence type="ECO:0000256" key="1">
    <source>
        <dbReference type="ARBA" id="ARBA00022630"/>
    </source>
</evidence>
<keyword evidence="5" id="KW-0520">NAD</keyword>
<comment type="similarity">
    <text evidence="5">Belongs to the nitroreductase family. HadB/RutE subfamily.</text>
</comment>
<protein>
    <recommendedName>
        <fullName evidence="5">Putative NADH dehydrogenase/NAD(P)H nitroreductase LOX96_13105</fullName>
        <ecNumber evidence="5">1.-.-.-</ecNumber>
    </recommendedName>
</protein>
<dbReference type="Proteomes" id="UP001139721">
    <property type="component" value="Unassembled WGS sequence"/>
</dbReference>
<dbReference type="InterPro" id="IPR050461">
    <property type="entry name" value="Nitroreductase_HadB/RutE"/>
</dbReference>
<dbReference type="RefSeq" id="WP_250422639.1">
    <property type="nucleotide sequence ID" value="NZ_JAJKBJ010000018.1"/>
</dbReference>
<dbReference type="InterPro" id="IPR029479">
    <property type="entry name" value="Nitroreductase"/>
</dbReference>
<dbReference type="AlphaFoldDB" id="A0A9X2IBM4"/>
<dbReference type="Pfam" id="PF00881">
    <property type="entry name" value="Nitroreductase"/>
    <property type="match status" value="1"/>
</dbReference>
<dbReference type="Gene3D" id="3.40.109.10">
    <property type="entry name" value="NADH Oxidase"/>
    <property type="match status" value="1"/>
</dbReference>
<reference evidence="7" key="1">
    <citation type="submission" date="2021-11" db="EMBL/GenBank/DDBJ databases">
        <title>Legionella maioricencis sp. nov., a new species isolated from hot water samples in Mallorca.</title>
        <authorList>
            <person name="Crespi S."/>
            <person name="Drasar V."/>
            <person name="Salva-Serra F."/>
            <person name="Jaen-Luchoro D."/>
            <person name="Pineiro-Iglesias B."/>
            <person name="Aliaga F."/>
            <person name="Fernandez-Juarez V."/>
            <person name="Coll G."/>
            <person name="Moore E.R.B."/>
            <person name="Bennasar-Figueras A."/>
        </authorList>
    </citation>
    <scope>NUCLEOTIDE SEQUENCE</scope>
    <source>
        <strain evidence="7">HCPI-6</strain>
    </source>
</reference>
<feature type="domain" description="Nitroreductase" evidence="6">
    <location>
        <begin position="17"/>
        <end position="174"/>
    </location>
</feature>
<keyword evidence="1 5" id="KW-0285">Flavoprotein</keyword>
<dbReference type="HAMAP" id="MF_01204">
    <property type="entry name" value="Oxidoreductase_RutE_HadB"/>
    <property type="match status" value="1"/>
</dbReference>
<keyword evidence="3 5" id="KW-0521">NADP</keyword>
<accession>A0A9X2IBM4</accession>
<evidence type="ECO:0000259" key="6">
    <source>
        <dbReference type="Pfam" id="PF00881"/>
    </source>
</evidence>
<evidence type="ECO:0000313" key="8">
    <source>
        <dbReference type="Proteomes" id="UP001139721"/>
    </source>
</evidence>
<gene>
    <name evidence="7" type="ORF">LOX96_13105</name>
</gene>
<organism evidence="7 8">
    <name type="scientific">Legionella maioricensis</name>
    <dbReference type="NCBI Taxonomy" id="2896528"/>
    <lineage>
        <taxon>Bacteria</taxon>
        <taxon>Pseudomonadati</taxon>
        <taxon>Pseudomonadota</taxon>
        <taxon>Gammaproteobacteria</taxon>
        <taxon>Legionellales</taxon>
        <taxon>Legionellaceae</taxon>
        <taxon>Legionella</taxon>
    </lineage>
</organism>
<dbReference type="InterPro" id="IPR023936">
    <property type="entry name" value="RutE-like"/>
</dbReference>
<keyword evidence="8" id="KW-1185">Reference proteome</keyword>
<name>A0A9X2IBM4_9GAMM</name>
<dbReference type="GO" id="GO:0016491">
    <property type="term" value="F:oxidoreductase activity"/>
    <property type="evidence" value="ECO:0007669"/>
    <property type="project" value="UniProtKB-UniRule"/>
</dbReference>
<sequence>MSSISNDGIKQLFSEARTYRDWLPKEVSDQHLNEIYELMKWGPTSANLCPGRFVFVKKGPEKEKLIQCLDPTNIDKVKAAPVTVIIAQDLEFYECIDKLYPQGMGFRDLFASNKELAESTAFRNSSLQGAYFIMAARTLGFDCGPMSGFDNKKLDEQFFAGTTWKSNFICNLGYGNKNSLFPRLPRLSFDEACKIL</sequence>
<dbReference type="PANTHER" id="PTHR43543">
    <property type="entry name" value="MALONIC SEMIALDEHYDE REDUCTASE RUTE-RELATED"/>
    <property type="match status" value="1"/>
</dbReference>
<dbReference type="CDD" id="cd02148">
    <property type="entry name" value="RutE-like"/>
    <property type="match status" value="1"/>
</dbReference>
<dbReference type="PANTHER" id="PTHR43543:SF1">
    <property type="entry name" value="MALONIC SEMIALDEHYDE REDUCTASE RUTE-RELATED"/>
    <property type="match status" value="1"/>
</dbReference>
<keyword evidence="4 5" id="KW-0560">Oxidoreductase</keyword>
<dbReference type="NCBIfam" id="NF003768">
    <property type="entry name" value="PRK05365.1"/>
    <property type="match status" value="1"/>
</dbReference>
<dbReference type="SUPFAM" id="SSF55469">
    <property type="entry name" value="FMN-dependent nitroreductase-like"/>
    <property type="match status" value="1"/>
</dbReference>
<evidence type="ECO:0000256" key="2">
    <source>
        <dbReference type="ARBA" id="ARBA00022643"/>
    </source>
</evidence>
<dbReference type="InterPro" id="IPR000415">
    <property type="entry name" value="Nitroreductase-like"/>
</dbReference>
<evidence type="ECO:0000256" key="3">
    <source>
        <dbReference type="ARBA" id="ARBA00022857"/>
    </source>
</evidence>
<keyword evidence="2 5" id="KW-0288">FMN</keyword>
<comment type="caution">
    <text evidence="7">The sequence shown here is derived from an EMBL/GenBank/DDBJ whole genome shotgun (WGS) entry which is preliminary data.</text>
</comment>